<dbReference type="GO" id="GO:0031071">
    <property type="term" value="F:cysteine desulfurase activity"/>
    <property type="evidence" value="ECO:0007669"/>
    <property type="project" value="UniProtKB-EC"/>
</dbReference>
<evidence type="ECO:0000256" key="2">
    <source>
        <dbReference type="ARBA" id="ARBA00010447"/>
    </source>
</evidence>
<evidence type="ECO:0000256" key="1">
    <source>
        <dbReference type="ARBA" id="ARBA00001933"/>
    </source>
</evidence>
<dbReference type="Pfam" id="PF00266">
    <property type="entry name" value="Aminotran_5"/>
    <property type="match status" value="1"/>
</dbReference>
<dbReference type="EC" id="2.8.1.7" evidence="3"/>
<dbReference type="PANTHER" id="PTHR43586">
    <property type="entry name" value="CYSTEINE DESULFURASE"/>
    <property type="match status" value="1"/>
</dbReference>
<feature type="domain" description="Aminotransferase class V" evidence="8">
    <location>
        <begin position="66"/>
        <end position="443"/>
    </location>
</feature>
<keyword evidence="5" id="KW-0663">Pyridoxal phosphate</keyword>
<evidence type="ECO:0000256" key="4">
    <source>
        <dbReference type="ARBA" id="ARBA00022679"/>
    </source>
</evidence>
<evidence type="ECO:0000256" key="3">
    <source>
        <dbReference type="ARBA" id="ARBA00012239"/>
    </source>
</evidence>
<dbReference type="Gene3D" id="3.90.1150.10">
    <property type="entry name" value="Aspartate Aminotransferase, domain 1"/>
    <property type="match status" value="1"/>
</dbReference>
<feature type="compositionally biased region" description="Low complexity" evidence="7">
    <location>
        <begin position="465"/>
        <end position="475"/>
    </location>
</feature>
<organism evidence="9 10">
    <name type="scientific">Microlunatus antarcticus</name>
    <dbReference type="NCBI Taxonomy" id="53388"/>
    <lineage>
        <taxon>Bacteria</taxon>
        <taxon>Bacillati</taxon>
        <taxon>Actinomycetota</taxon>
        <taxon>Actinomycetes</taxon>
        <taxon>Propionibacteriales</taxon>
        <taxon>Propionibacteriaceae</taxon>
        <taxon>Microlunatus</taxon>
    </lineage>
</organism>
<evidence type="ECO:0000256" key="7">
    <source>
        <dbReference type="SAM" id="MobiDB-lite"/>
    </source>
</evidence>
<proteinExistence type="inferred from homology"/>
<dbReference type="InterPro" id="IPR010970">
    <property type="entry name" value="Cys_dSase_SufS"/>
</dbReference>
<evidence type="ECO:0000256" key="6">
    <source>
        <dbReference type="ARBA" id="ARBA00050776"/>
    </source>
</evidence>
<sequence>MTAQLDGRTPLSGGAQYPDVIEPAELTLAEGLPTDEPIPFDVDAIRADFPILERTAPGTDGPVPLVYLDSANTSQKPRCVVEAIEDHYLSHNANVARAMHLLGAEATEAFESSRAVLAEFVGATSSDEIVFTKNASEALNLCAHTLGASLRPGDEIVVSVMEHHSNIVPWQLVAERTGAVLRWFDVTEEGRLDVEGGLASGLINERTKIVSITHVSNVLGTINPVAQVAAAAHAYGATVVVDASQSVPQMPVDVHALGADLVAFTGHKMVGPTGIGVLWGRYDLLASLPPFLGGGEMIETVRMTGSTFAPPPHRFEAGTPPIAQAVGLAAAARYLTALGMEQVAAHEHLVTAYALDGLATVPGLRVLGPSKAVDRGGAISFTLQTTSGEQIHPHDVSQLLDARGIAVRGGHHCARPLHERFGVQSSTRASSYLYTKTSEIDVLVDALNRTVGFFSRPPRTRAPRPSRTTTEGGAR</sequence>
<dbReference type="CDD" id="cd06453">
    <property type="entry name" value="SufS_like"/>
    <property type="match status" value="1"/>
</dbReference>
<dbReference type="AlphaFoldDB" id="A0A7W5JXL3"/>
<dbReference type="InterPro" id="IPR000192">
    <property type="entry name" value="Aminotrans_V_dom"/>
</dbReference>
<comment type="cofactor">
    <cofactor evidence="1">
        <name>pyridoxal 5'-phosphate</name>
        <dbReference type="ChEBI" id="CHEBI:597326"/>
    </cofactor>
</comment>
<keyword evidence="10" id="KW-1185">Reference proteome</keyword>
<dbReference type="InterPro" id="IPR015422">
    <property type="entry name" value="PyrdxlP-dep_Trfase_small"/>
</dbReference>
<evidence type="ECO:0000313" key="9">
    <source>
        <dbReference type="EMBL" id="MBB3328143.1"/>
    </source>
</evidence>
<comment type="caution">
    <text evidence="9">The sequence shown here is derived from an EMBL/GenBank/DDBJ whole genome shotgun (WGS) entry which is preliminary data.</text>
</comment>
<dbReference type="GO" id="GO:0030170">
    <property type="term" value="F:pyridoxal phosphate binding"/>
    <property type="evidence" value="ECO:0007669"/>
    <property type="project" value="InterPro"/>
</dbReference>
<dbReference type="Proteomes" id="UP000565572">
    <property type="component" value="Unassembled WGS sequence"/>
</dbReference>
<dbReference type="PANTHER" id="PTHR43586:SF8">
    <property type="entry name" value="CYSTEINE DESULFURASE 1, CHLOROPLASTIC"/>
    <property type="match status" value="1"/>
</dbReference>
<evidence type="ECO:0000259" key="8">
    <source>
        <dbReference type="Pfam" id="PF00266"/>
    </source>
</evidence>
<dbReference type="NCBIfam" id="TIGR01979">
    <property type="entry name" value="sufS"/>
    <property type="match status" value="1"/>
</dbReference>
<dbReference type="Gene3D" id="3.40.640.10">
    <property type="entry name" value="Type I PLP-dependent aspartate aminotransferase-like (Major domain)"/>
    <property type="match status" value="1"/>
</dbReference>
<protein>
    <recommendedName>
        <fullName evidence="3">cysteine desulfurase</fullName>
        <ecNumber evidence="3">2.8.1.7</ecNumber>
    </recommendedName>
</protein>
<accession>A0A7W5JXL3</accession>
<keyword evidence="9" id="KW-0456">Lyase</keyword>
<comment type="catalytic activity">
    <reaction evidence="6">
        <text>(sulfur carrier)-H + L-cysteine = (sulfur carrier)-SH + L-alanine</text>
        <dbReference type="Rhea" id="RHEA:43892"/>
        <dbReference type="Rhea" id="RHEA-COMP:14737"/>
        <dbReference type="Rhea" id="RHEA-COMP:14739"/>
        <dbReference type="ChEBI" id="CHEBI:29917"/>
        <dbReference type="ChEBI" id="CHEBI:35235"/>
        <dbReference type="ChEBI" id="CHEBI:57972"/>
        <dbReference type="ChEBI" id="CHEBI:64428"/>
        <dbReference type="EC" id="2.8.1.7"/>
    </reaction>
</comment>
<gene>
    <name evidence="9" type="ORF">FHX39_003087</name>
</gene>
<dbReference type="GO" id="GO:0006534">
    <property type="term" value="P:cysteine metabolic process"/>
    <property type="evidence" value="ECO:0007669"/>
    <property type="project" value="InterPro"/>
</dbReference>
<comment type="similarity">
    <text evidence="2">Belongs to the class-V pyridoxal-phosphate-dependent aminotransferase family. Csd subfamily.</text>
</comment>
<dbReference type="GO" id="GO:0016829">
    <property type="term" value="F:lyase activity"/>
    <property type="evidence" value="ECO:0007669"/>
    <property type="project" value="UniProtKB-KW"/>
</dbReference>
<name>A0A7W5JXL3_9ACTN</name>
<dbReference type="EMBL" id="JACHZG010000001">
    <property type="protein sequence ID" value="MBB3328143.1"/>
    <property type="molecule type" value="Genomic_DNA"/>
</dbReference>
<feature type="region of interest" description="Disordered" evidence="7">
    <location>
        <begin position="454"/>
        <end position="475"/>
    </location>
</feature>
<reference evidence="9 10" key="1">
    <citation type="submission" date="2020-08" db="EMBL/GenBank/DDBJ databases">
        <title>Sequencing the genomes of 1000 actinobacteria strains.</title>
        <authorList>
            <person name="Klenk H.-P."/>
        </authorList>
    </citation>
    <scope>NUCLEOTIDE SEQUENCE [LARGE SCALE GENOMIC DNA]</scope>
    <source>
        <strain evidence="9 10">DSM 11053</strain>
    </source>
</reference>
<dbReference type="InterPro" id="IPR015424">
    <property type="entry name" value="PyrdxlP-dep_Trfase"/>
</dbReference>
<evidence type="ECO:0000313" key="10">
    <source>
        <dbReference type="Proteomes" id="UP000565572"/>
    </source>
</evidence>
<dbReference type="SUPFAM" id="SSF53383">
    <property type="entry name" value="PLP-dependent transferases"/>
    <property type="match status" value="1"/>
</dbReference>
<keyword evidence="4 9" id="KW-0808">Transferase</keyword>
<dbReference type="InterPro" id="IPR015421">
    <property type="entry name" value="PyrdxlP-dep_Trfase_major"/>
</dbReference>
<evidence type="ECO:0000256" key="5">
    <source>
        <dbReference type="ARBA" id="ARBA00022898"/>
    </source>
</evidence>